<keyword evidence="1" id="KW-0472">Membrane</keyword>
<organism evidence="2 3">
    <name type="scientific">Gordonia phage Gustav</name>
    <dbReference type="NCBI Taxonomy" id="2047872"/>
    <lineage>
        <taxon>Viruses</taxon>
        <taxon>Duplodnaviria</taxon>
        <taxon>Heunggongvirae</taxon>
        <taxon>Uroviricota</taxon>
        <taxon>Caudoviricetes</taxon>
        <taxon>Gustavvirus</taxon>
        <taxon>Gustavvirus gustav</taxon>
    </lineage>
</organism>
<proteinExistence type="predicted"/>
<keyword evidence="1" id="KW-1133">Transmembrane helix</keyword>
<name>A0A2H4PA79_9CAUD</name>
<dbReference type="Proteomes" id="UP000241392">
    <property type="component" value="Segment"/>
</dbReference>
<feature type="transmembrane region" description="Helical" evidence="1">
    <location>
        <begin position="6"/>
        <end position="23"/>
    </location>
</feature>
<evidence type="ECO:0000313" key="3">
    <source>
        <dbReference type="Proteomes" id="UP000241392"/>
    </source>
</evidence>
<protein>
    <submittedName>
        <fullName evidence="2">Uncharacterized protein</fullName>
    </submittedName>
</protein>
<gene>
    <name evidence="2" type="ORF">PHIRE_GUSTAV_67</name>
</gene>
<dbReference type="EMBL" id="MG198784">
    <property type="protein sequence ID" value="ATW59127.1"/>
    <property type="molecule type" value="Genomic_DNA"/>
</dbReference>
<accession>A0A2H4PA79</accession>
<reference evidence="3" key="1">
    <citation type="submission" date="2017-10" db="EMBL/GenBank/DDBJ databases">
        <authorList>
            <person name="Banno H."/>
            <person name="Chua N.-H."/>
        </authorList>
    </citation>
    <scope>NUCLEOTIDE SEQUENCE [LARGE SCALE GENOMIC DNA]</scope>
</reference>
<evidence type="ECO:0000256" key="1">
    <source>
        <dbReference type="SAM" id="Phobius"/>
    </source>
</evidence>
<sequence>MSQSETWDLVTLAVFTVCGYLVGARHGYAWGRRVARGQDQDA</sequence>
<keyword evidence="1" id="KW-0812">Transmembrane</keyword>
<evidence type="ECO:0000313" key="2">
    <source>
        <dbReference type="EMBL" id="ATW59127.1"/>
    </source>
</evidence>
<keyword evidence="3" id="KW-1185">Reference proteome</keyword>